<accession>A0ACA9LSF2</accession>
<organism evidence="1 2">
    <name type="scientific">Acaulospora colombiana</name>
    <dbReference type="NCBI Taxonomy" id="27376"/>
    <lineage>
        <taxon>Eukaryota</taxon>
        <taxon>Fungi</taxon>
        <taxon>Fungi incertae sedis</taxon>
        <taxon>Mucoromycota</taxon>
        <taxon>Glomeromycotina</taxon>
        <taxon>Glomeromycetes</taxon>
        <taxon>Diversisporales</taxon>
        <taxon>Acaulosporaceae</taxon>
        <taxon>Acaulospora</taxon>
    </lineage>
</organism>
<proteinExistence type="predicted"/>
<evidence type="ECO:0000313" key="2">
    <source>
        <dbReference type="Proteomes" id="UP000789525"/>
    </source>
</evidence>
<name>A0ACA9LSF2_9GLOM</name>
<sequence>PFNPSTSSSFEDIFLNVVTCYWETRWPKSHTKVNLTCEQQGFLCQ</sequence>
<dbReference type="Proteomes" id="UP000789525">
    <property type="component" value="Unassembled WGS sequence"/>
</dbReference>
<reference evidence="1" key="1">
    <citation type="submission" date="2021-06" db="EMBL/GenBank/DDBJ databases">
        <authorList>
            <person name="Kallberg Y."/>
            <person name="Tangrot J."/>
            <person name="Rosling A."/>
        </authorList>
    </citation>
    <scope>NUCLEOTIDE SEQUENCE</scope>
    <source>
        <strain evidence="1">CL356</strain>
    </source>
</reference>
<protein>
    <submittedName>
        <fullName evidence="1">16922_t:CDS:1</fullName>
    </submittedName>
</protein>
<evidence type="ECO:0000313" key="1">
    <source>
        <dbReference type="EMBL" id="CAG8546879.1"/>
    </source>
</evidence>
<keyword evidence="2" id="KW-1185">Reference proteome</keyword>
<comment type="caution">
    <text evidence="1">The sequence shown here is derived from an EMBL/GenBank/DDBJ whole genome shotgun (WGS) entry which is preliminary data.</text>
</comment>
<dbReference type="EMBL" id="CAJVPT010007959">
    <property type="protein sequence ID" value="CAG8546879.1"/>
    <property type="molecule type" value="Genomic_DNA"/>
</dbReference>
<gene>
    <name evidence="1" type="ORF">ACOLOM_LOCUS4696</name>
</gene>
<feature type="non-terminal residue" evidence="1">
    <location>
        <position position="1"/>
    </location>
</feature>